<dbReference type="InterPro" id="IPR036388">
    <property type="entry name" value="WH-like_DNA-bd_sf"/>
</dbReference>
<dbReference type="InterPro" id="IPR055414">
    <property type="entry name" value="LRR_R13L4/SHOC2-like"/>
</dbReference>
<accession>A0A835EX33</accession>
<comment type="caution">
    <text evidence="6">The sequence shown here is derived from an EMBL/GenBank/DDBJ whole genome shotgun (WGS) entry which is preliminary data.</text>
</comment>
<dbReference type="Pfam" id="PF23598">
    <property type="entry name" value="LRR_14"/>
    <property type="match status" value="1"/>
</dbReference>
<reference evidence="6" key="1">
    <citation type="submission" date="2020-07" db="EMBL/GenBank/DDBJ databases">
        <title>Genome sequence and genetic diversity analysis of an under-domesticated orphan crop, white fonio (Digitaria exilis).</title>
        <authorList>
            <person name="Bennetzen J.L."/>
            <person name="Chen S."/>
            <person name="Ma X."/>
            <person name="Wang X."/>
            <person name="Yssel A.E.J."/>
            <person name="Chaluvadi S.R."/>
            <person name="Johnson M."/>
            <person name="Gangashetty P."/>
            <person name="Hamidou F."/>
            <person name="Sanogo M.D."/>
            <person name="Zwaenepoel A."/>
            <person name="Wallace J."/>
            <person name="Van De Peer Y."/>
            <person name="Van Deynze A."/>
        </authorList>
    </citation>
    <scope>NUCLEOTIDE SEQUENCE</scope>
    <source>
        <tissue evidence="6">Leaves</tissue>
    </source>
</reference>
<evidence type="ECO:0000259" key="5">
    <source>
        <dbReference type="Pfam" id="PF23598"/>
    </source>
</evidence>
<feature type="domain" description="Disease resistance protein winged helix" evidence="4">
    <location>
        <begin position="380"/>
        <end position="452"/>
    </location>
</feature>
<keyword evidence="1" id="KW-0677">Repeat</keyword>
<protein>
    <submittedName>
        <fullName evidence="6">Uncharacterized protein</fullName>
    </submittedName>
</protein>
<dbReference type="InterPro" id="IPR044974">
    <property type="entry name" value="Disease_R_plants"/>
</dbReference>
<dbReference type="Gene3D" id="3.80.10.10">
    <property type="entry name" value="Ribonuclease Inhibitor"/>
    <property type="match status" value="1"/>
</dbReference>
<dbReference type="Gene3D" id="1.10.10.10">
    <property type="entry name" value="Winged helix-like DNA-binding domain superfamily/Winged helix DNA-binding domain"/>
    <property type="match status" value="1"/>
</dbReference>
<dbReference type="Pfam" id="PF23559">
    <property type="entry name" value="WHD_DRP"/>
    <property type="match status" value="1"/>
</dbReference>
<dbReference type="InterPro" id="IPR032675">
    <property type="entry name" value="LRR_dom_sf"/>
</dbReference>
<organism evidence="6 7">
    <name type="scientific">Digitaria exilis</name>
    <dbReference type="NCBI Taxonomy" id="1010633"/>
    <lineage>
        <taxon>Eukaryota</taxon>
        <taxon>Viridiplantae</taxon>
        <taxon>Streptophyta</taxon>
        <taxon>Embryophyta</taxon>
        <taxon>Tracheophyta</taxon>
        <taxon>Spermatophyta</taxon>
        <taxon>Magnoliopsida</taxon>
        <taxon>Liliopsida</taxon>
        <taxon>Poales</taxon>
        <taxon>Poaceae</taxon>
        <taxon>PACMAD clade</taxon>
        <taxon>Panicoideae</taxon>
        <taxon>Panicodae</taxon>
        <taxon>Paniceae</taxon>
        <taxon>Anthephorinae</taxon>
        <taxon>Digitaria</taxon>
    </lineage>
</organism>
<dbReference type="PANTHER" id="PTHR23155">
    <property type="entry name" value="DISEASE RESISTANCE PROTEIN RP"/>
    <property type="match status" value="1"/>
</dbReference>
<evidence type="ECO:0000256" key="3">
    <source>
        <dbReference type="SAM" id="MobiDB-lite"/>
    </source>
</evidence>
<keyword evidence="7" id="KW-1185">Reference proteome</keyword>
<dbReference type="Proteomes" id="UP000636709">
    <property type="component" value="Unassembled WGS sequence"/>
</dbReference>
<dbReference type="SUPFAM" id="SSF52047">
    <property type="entry name" value="RNI-like"/>
    <property type="match status" value="1"/>
</dbReference>
<dbReference type="GO" id="GO:0098542">
    <property type="term" value="P:defense response to other organism"/>
    <property type="evidence" value="ECO:0007669"/>
    <property type="project" value="TreeGrafter"/>
</dbReference>
<dbReference type="AlphaFoldDB" id="A0A835EX33"/>
<gene>
    <name evidence="6" type="ORF">HU200_024647</name>
</gene>
<evidence type="ECO:0000256" key="2">
    <source>
        <dbReference type="ARBA" id="ARBA00022821"/>
    </source>
</evidence>
<evidence type="ECO:0000259" key="4">
    <source>
        <dbReference type="Pfam" id="PF23559"/>
    </source>
</evidence>
<dbReference type="EMBL" id="JACEFO010001700">
    <property type="protein sequence ID" value="KAF8719886.1"/>
    <property type="molecule type" value="Genomic_DNA"/>
</dbReference>
<name>A0A835EX33_9POAL</name>
<evidence type="ECO:0000313" key="7">
    <source>
        <dbReference type="Proteomes" id="UP000636709"/>
    </source>
</evidence>
<keyword evidence="2" id="KW-0611">Plant defense</keyword>
<dbReference type="PANTHER" id="PTHR23155:SF1062">
    <property type="entry name" value="OS11G0579400 PROTEIN"/>
    <property type="match status" value="1"/>
</dbReference>
<evidence type="ECO:0000313" key="6">
    <source>
        <dbReference type="EMBL" id="KAF8719886.1"/>
    </source>
</evidence>
<proteinExistence type="predicted"/>
<feature type="region of interest" description="Disordered" evidence="3">
    <location>
        <begin position="1"/>
        <end position="21"/>
    </location>
</feature>
<dbReference type="InterPro" id="IPR058922">
    <property type="entry name" value="WHD_DRP"/>
</dbReference>
<evidence type="ECO:0000256" key="1">
    <source>
        <dbReference type="ARBA" id="ARBA00022737"/>
    </source>
</evidence>
<feature type="domain" description="Disease resistance R13L4/SHOC-2-like LRR" evidence="5">
    <location>
        <begin position="506"/>
        <end position="573"/>
    </location>
</feature>
<sequence length="586" mass="67740">MLRAPLTRSWAASPPSSSSRRRSCSAACAATWSSSRTRWEFMNNLLLHLTEAQHRAHHVRTWMKQVTGLARDCEGNIELYVHYVATASGGKGVLGYWRNLRFEDDGAQKYEGSKQKCFNSLLEWLREEPPPPYPRGREPPPRVFAIPRTLSRDVAWSLFMHYVALQGLYDTMVFEHCRCEKQDAREILETMVGSMRIRGADASEDDDLEQLLAKKIQQLKGKRFLVCLQNVDATMEEWSAALHTLSHADGCYRDSRIVITTDSYDKAKSLSPDRIHICQSYAEIVLDEAKKRDRFLSLEQHKASYHKILDVLYPYDIFAMKMFQHLLLCYRNRIGNELEEYLKCFEECKQQKKSIAEQMIMFCYKKLPSKYRSCLLYLTIFPKGHIIRAKSLVRRWMSEGLIATNTTTDDTWMPKDEAMHYFKMLLNTGFLDPVEICDMGDIIKSCKVHDEVPKFISRTARDVNFVDSDLPLNLARHLSIHNRMGLRPLHSDPESGSIVALLPSLAASSNWQLLKVLDLEDCKLLKKCHMKSISKIPLLRYLSLRNTGITYVPKKIKQLRCLETLDIRQTEIQVASNSKRLLFFHS</sequence>
<feature type="compositionally biased region" description="Low complexity" evidence="3">
    <location>
        <begin position="8"/>
        <end position="21"/>
    </location>
</feature>